<keyword evidence="3" id="KW-0479">Metal-binding</keyword>
<dbReference type="Gene3D" id="3.30.40.10">
    <property type="entry name" value="Zinc/RING finger domain, C3HC4 (zinc finger)"/>
    <property type="match status" value="1"/>
</dbReference>
<gene>
    <name evidence="8" type="ORF">TIFTF001_011021</name>
</gene>
<organism evidence="8 9">
    <name type="scientific">Ficus carica</name>
    <name type="common">Common fig</name>
    <dbReference type="NCBI Taxonomy" id="3494"/>
    <lineage>
        <taxon>Eukaryota</taxon>
        <taxon>Viridiplantae</taxon>
        <taxon>Streptophyta</taxon>
        <taxon>Embryophyta</taxon>
        <taxon>Tracheophyta</taxon>
        <taxon>Spermatophyta</taxon>
        <taxon>Magnoliopsida</taxon>
        <taxon>eudicotyledons</taxon>
        <taxon>Gunneridae</taxon>
        <taxon>Pentapetalae</taxon>
        <taxon>rosids</taxon>
        <taxon>fabids</taxon>
        <taxon>Rosales</taxon>
        <taxon>Moraceae</taxon>
        <taxon>Ficeae</taxon>
        <taxon>Ficus</taxon>
    </lineage>
</organism>
<dbReference type="PROSITE" id="PS50089">
    <property type="entry name" value="ZF_RING_2"/>
    <property type="match status" value="1"/>
</dbReference>
<comment type="caution">
    <text evidence="8">The sequence shown here is derived from an EMBL/GenBank/DDBJ whole genome shotgun (WGS) entry which is preliminary data.</text>
</comment>
<comment type="catalytic activity">
    <reaction evidence="1">
        <text>S-ubiquitinyl-[E2 ubiquitin-conjugating enzyme]-L-cysteine + [acceptor protein]-L-lysine = [E2 ubiquitin-conjugating enzyme]-L-cysteine + N(6)-ubiquitinyl-[acceptor protein]-L-lysine.</text>
        <dbReference type="EC" id="2.3.2.27"/>
    </reaction>
</comment>
<keyword evidence="4 6" id="KW-0863">Zinc-finger</keyword>
<evidence type="ECO:0000256" key="6">
    <source>
        <dbReference type="PROSITE-ProRule" id="PRU00175"/>
    </source>
</evidence>
<dbReference type="PANTHER" id="PTHR15710:SF77">
    <property type="entry name" value="RING-H2 FINGER PROTEIN ATL21B"/>
    <property type="match status" value="1"/>
</dbReference>
<proteinExistence type="predicted"/>
<keyword evidence="5" id="KW-0862">Zinc</keyword>
<keyword evidence="9" id="KW-1185">Reference proteome</keyword>
<protein>
    <recommendedName>
        <fullName evidence="2">RING-type E3 ubiquitin transferase</fullName>
        <ecNumber evidence="2">2.3.2.27</ecNumber>
    </recommendedName>
</protein>
<dbReference type="EMBL" id="BTGU01000013">
    <property type="protein sequence ID" value="GMN41799.1"/>
    <property type="molecule type" value="Genomic_DNA"/>
</dbReference>
<name>A0AA88DHT2_FICCA</name>
<evidence type="ECO:0000256" key="4">
    <source>
        <dbReference type="ARBA" id="ARBA00022771"/>
    </source>
</evidence>
<reference evidence="8" key="1">
    <citation type="submission" date="2023-07" db="EMBL/GenBank/DDBJ databases">
        <title>draft genome sequence of fig (Ficus carica).</title>
        <authorList>
            <person name="Takahashi T."/>
            <person name="Nishimura K."/>
        </authorList>
    </citation>
    <scope>NUCLEOTIDE SEQUENCE</scope>
</reference>
<evidence type="ECO:0000256" key="2">
    <source>
        <dbReference type="ARBA" id="ARBA00012483"/>
    </source>
</evidence>
<evidence type="ECO:0000313" key="8">
    <source>
        <dbReference type="EMBL" id="GMN41799.1"/>
    </source>
</evidence>
<accession>A0AA88DHT2</accession>
<dbReference type="PANTHER" id="PTHR15710">
    <property type="entry name" value="E3 UBIQUITIN-PROTEIN LIGASE PRAJA"/>
    <property type="match status" value="1"/>
</dbReference>
<evidence type="ECO:0000256" key="5">
    <source>
        <dbReference type="ARBA" id="ARBA00022833"/>
    </source>
</evidence>
<evidence type="ECO:0000256" key="1">
    <source>
        <dbReference type="ARBA" id="ARBA00000900"/>
    </source>
</evidence>
<dbReference type="Pfam" id="PF13639">
    <property type="entry name" value="zf-RING_2"/>
    <property type="match status" value="1"/>
</dbReference>
<dbReference type="SUPFAM" id="SSF57850">
    <property type="entry name" value="RING/U-box"/>
    <property type="match status" value="1"/>
</dbReference>
<dbReference type="InterPro" id="IPR013083">
    <property type="entry name" value="Znf_RING/FYVE/PHD"/>
</dbReference>
<dbReference type="EC" id="2.3.2.27" evidence="2"/>
<dbReference type="CDD" id="cd16454">
    <property type="entry name" value="RING-H2_PA-TM-RING"/>
    <property type="match status" value="1"/>
</dbReference>
<dbReference type="GO" id="GO:0016567">
    <property type="term" value="P:protein ubiquitination"/>
    <property type="evidence" value="ECO:0007669"/>
    <property type="project" value="TreeGrafter"/>
</dbReference>
<evidence type="ECO:0000313" key="9">
    <source>
        <dbReference type="Proteomes" id="UP001187192"/>
    </source>
</evidence>
<sequence length="249" mass="28313">MVHTISLSFVRLDYDQWNCKLPKEPHIKFNLNPQSALVEAWTFKQGNNRPLIHLRTTETAMIGHSVKLNPPSFLMNEEAKRFAISFLVGEELEADQNTKEAIVDEIIYQSDETIRNMDGFGIGDKMFTWRVTVTLYASCVHVLDEEDIRDDEVIARLIDVDEEYGEMSSGSRNIMIPATKVAIKGLEKVTMNVGDFGETNIGCVICLEDIKEGTQVSRLNCLHAFHGDCIRAWLERSHYCPLCRFALPT</sequence>
<dbReference type="SMART" id="SM00184">
    <property type="entry name" value="RING"/>
    <property type="match status" value="1"/>
</dbReference>
<dbReference type="Proteomes" id="UP001187192">
    <property type="component" value="Unassembled WGS sequence"/>
</dbReference>
<dbReference type="GO" id="GO:0061630">
    <property type="term" value="F:ubiquitin protein ligase activity"/>
    <property type="evidence" value="ECO:0007669"/>
    <property type="project" value="UniProtKB-EC"/>
</dbReference>
<feature type="domain" description="RING-type" evidence="7">
    <location>
        <begin position="203"/>
        <end position="244"/>
    </location>
</feature>
<evidence type="ECO:0000259" key="7">
    <source>
        <dbReference type="PROSITE" id="PS50089"/>
    </source>
</evidence>
<dbReference type="InterPro" id="IPR001841">
    <property type="entry name" value="Znf_RING"/>
</dbReference>
<evidence type="ECO:0000256" key="3">
    <source>
        <dbReference type="ARBA" id="ARBA00022723"/>
    </source>
</evidence>
<dbReference type="GO" id="GO:0005737">
    <property type="term" value="C:cytoplasm"/>
    <property type="evidence" value="ECO:0007669"/>
    <property type="project" value="TreeGrafter"/>
</dbReference>
<dbReference type="AlphaFoldDB" id="A0AA88DHT2"/>
<dbReference type="GO" id="GO:0008270">
    <property type="term" value="F:zinc ion binding"/>
    <property type="evidence" value="ECO:0007669"/>
    <property type="project" value="UniProtKB-KW"/>
</dbReference>